<proteinExistence type="predicted"/>
<protein>
    <submittedName>
        <fullName evidence="2">Jg2799 protein</fullName>
    </submittedName>
</protein>
<evidence type="ECO:0000313" key="3">
    <source>
        <dbReference type="Proteomes" id="UP000838756"/>
    </source>
</evidence>
<dbReference type="AlphaFoldDB" id="A0A8S4QG45"/>
<evidence type="ECO:0000256" key="1">
    <source>
        <dbReference type="SAM" id="MobiDB-lite"/>
    </source>
</evidence>
<comment type="caution">
    <text evidence="2">The sequence shown here is derived from an EMBL/GenBank/DDBJ whole genome shotgun (WGS) entry which is preliminary data.</text>
</comment>
<name>A0A8S4QG45_9NEOP</name>
<reference evidence="2" key="1">
    <citation type="submission" date="2022-03" db="EMBL/GenBank/DDBJ databases">
        <authorList>
            <person name="Lindestad O."/>
        </authorList>
    </citation>
    <scope>NUCLEOTIDE SEQUENCE</scope>
</reference>
<keyword evidence="3" id="KW-1185">Reference proteome</keyword>
<dbReference type="EMBL" id="CAKXAJ010000268">
    <property type="protein sequence ID" value="CAH2207458.1"/>
    <property type="molecule type" value="Genomic_DNA"/>
</dbReference>
<sequence length="81" mass="8699">MDVEVPRCCSGNSSPVNAALVDPRPGGQMTSSESRGAAGLKRPRIMEFAMPYKRPMCEVAYILLVQRGDGNLMQAGNGLIM</sequence>
<dbReference type="Proteomes" id="UP000838756">
    <property type="component" value="Unassembled WGS sequence"/>
</dbReference>
<evidence type="ECO:0000313" key="2">
    <source>
        <dbReference type="EMBL" id="CAH2207458.1"/>
    </source>
</evidence>
<organism evidence="2 3">
    <name type="scientific">Pararge aegeria aegeria</name>
    <dbReference type="NCBI Taxonomy" id="348720"/>
    <lineage>
        <taxon>Eukaryota</taxon>
        <taxon>Metazoa</taxon>
        <taxon>Ecdysozoa</taxon>
        <taxon>Arthropoda</taxon>
        <taxon>Hexapoda</taxon>
        <taxon>Insecta</taxon>
        <taxon>Pterygota</taxon>
        <taxon>Neoptera</taxon>
        <taxon>Endopterygota</taxon>
        <taxon>Lepidoptera</taxon>
        <taxon>Glossata</taxon>
        <taxon>Ditrysia</taxon>
        <taxon>Papilionoidea</taxon>
        <taxon>Nymphalidae</taxon>
        <taxon>Satyrinae</taxon>
        <taxon>Satyrini</taxon>
        <taxon>Parargina</taxon>
        <taxon>Pararge</taxon>
    </lineage>
</organism>
<feature type="region of interest" description="Disordered" evidence="1">
    <location>
        <begin position="14"/>
        <end position="38"/>
    </location>
</feature>
<accession>A0A8S4QG45</accession>
<gene>
    <name evidence="2" type="primary">jg2799</name>
    <name evidence="2" type="ORF">PAEG_LOCUS79</name>
</gene>